<dbReference type="PANTHER" id="PTHR10622:SF10">
    <property type="entry name" value="HET DOMAIN-CONTAINING PROTEIN"/>
    <property type="match status" value="1"/>
</dbReference>
<keyword evidence="3" id="KW-1185">Reference proteome</keyword>
<dbReference type="EMBL" id="JAGPNK010000027">
    <property type="protein sequence ID" value="KAH7303925.1"/>
    <property type="molecule type" value="Genomic_DNA"/>
</dbReference>
<name>A0A8K0SHD0_9HYPO</name>
<reference evidence="2" key="1">
    <citation type="journal article" date="2021" name="Nat. Commun.">
        <title>Genetic determinants of endophytism in the Arabidopsis root mycobiome.</title>
        <authorList>
            <person name="Mesny F."/>
            <person name="Miyauchi S."/>
            <person name="Thiergart T."/>
            <person name="Pickel B."/>
            <person name="Atanasova L."/>
            <person name="Karlsson M."/>
            <person name="Huettel B."/>
            <person name="Barry K.W."/>
            <person name="Haridas S."/>
            <person name="Chen C."/>
            <person name="Bauer D."/>
            <person name="Andreopoulos W."/>
            <person name="Pangilinan J."/>
            <person name="LaButti K."/>
            <person name="Riley R."/>
            <person name="Lipzen A."/>
            <person name="Clum A."/>
            <person name="Drula E."/>
            <person name="Henrissat B."/>
            <person name="Kohler A."/>
            <person name="Grigoriev I.V."/>
            <person name="Martin F.M."/>
            <person name="Hacquard S."/>
        </authorList>
    </citation>
    <scope>NUCLEOTIDE SEQUENCE</scope>
    <source>
        <strain evidence="2">MPI-CAGE-CH-0235</strain>
    </source>
</reference>
<comment type="caution">
    <text evidence="2">The sequence shown here is derived from an EMBL/GenBank/DDBJ whole genome shotgun (WGS) entry which is preliminary data.</text>
</comment>
<dbReference type="AlphaFoldDB" id="A0A8K0SHD0"/>
<organism evidence="2 3">
    <name type="scientific">Stachybotrys elegans</name>
    <dbReference type="NCBI Taxonomy" id="80388"/>
    <lineage>
        <taxon>Eukaryota</taxon>
        <taxon>Fungi</taxon>
        <taxon>Dikarya</taxon>
        <taxon>Ascomycota</taxon>
        <taxon>Pezizomycotina</taxon>
        <taxon>Sordariomycetes</taxon>
        <taxon>Hypocreomycetidae</taxon>
        <taxon>Hypocreales</taxon>
        <taxon>Stachybotryaceae</taxon>
        <taxon>Stachybotrys</taxon>
    </lineage>
</organism>
<gene>
    <name evidence="2" type="ORF">B0I35DRAFT_445932</name>
</gene>
<protein>
    <submittedName>
        <fullName evidence="2">Heterokaryon incompatibility protein-domain-containing protein</fullName>
    </submittedName>
</protein>
<dbReference type="Proteomes" id="UP000813444">
    <property type="component" value="Unassembled WGS sequence"/>
</dbReference>
<dbReference type="OrthoDB" id="194358at2759"/>
<dbReference type="Pfam" id="PF06985">
    <property type="entry name" value="HET"/>
    <property type="match status" value="1"/>
</dbReference>
<dbReference type="PANTHER" id="PTHR10622">
    <property type="entry name" value="HET DOMAIN-CONTAINING PROTEIN"/>
    <property type="match status" value="1"/>
</dbReference>
<accession>A0A8K0SHD0</accession>
<proteinExistence type="predicted"/>
<dbReference type="InterPro" id="IPR010730">
    <property type="entry name" value="HET"/>
</dbReference>
<evidence type="ECO:0000259" key="1">
    <source>
        <dbReference type="Pfam" id="PF06985"/>
    </source>
</evidence>
<feature type="domain" description="Heterokaryon incompatibility" evidence="1">
    <location>
        <begin position="22"/>
        <end position="108"/>
    </location>
</feature>
<evidence type="ECO:0000313" key="3">
    <source>
        <dbReference type="Proteomes" id="UP000813444"/>
    </source>
</evidence>
<sequence length="581" mass="65935">MRLINVHSLDLEEFSGSNIPAYAILSHTWDKNEATFREWTGRRARMFRWRRPAILKVWQACKQARRDGFPYLWVDTVCIDKSSSSELSEAINSMFAWYQHSKVCYAYLCDVCPSDMAIREGFKPFEQSKWFTRGWTLQELIAPQNFIFYSGGWKVLGNKRAMATQLSQITNIDALLLLGERRLDQFSIAQRMAWAARRSTTRKEDMAYCLLGVFNIAMPLLYGEGGDRAFRRLQEEVIRASDDHSILAFDTNLSSETLFSHHPITFAGSNKIQKNMDRKITAPFSMSNAGLTITTPLIQTLSPFWVLAVLNCVEVDVANNSRLSQVCLPLFGKDNKYMRARSPVTLICRLLHEGIVGLRDEIVDLGPRVESTYLISNFAKIYSAYGTEMDAALKGFQIEPVPAAGFMITFPQGMGGYELYESQPAGALHSDISFFAPYSLNDSLFAGGLLVFKRSGPGVPRYIAVYMGLELDTTNRLLHDWICRVVNMDYRDPSRSFKEIAEDMQRKHHHGLLGTSQKHYHHQGDFIVAARTRFHTLQGEPSGEMIMAELVFNAEPLVTEWDNLVLEEKLVAERDNSCSGA</sequence>
<evidence type="ECO:0000313" key="2">
    <source>
        <dbReference type="EMBL" id="KAH7303925.1"/>
    </source>
</evidence>